<dbReference type="PANTHER" id="PTHR25462">
    <property type="entry name" value="BONUS, ISOFORM C-RELATED"/>
    <property type="match status" value="1"/>
</dbReference>
<evidence type="ECO:0000313" key="3">
    <source>
        <dbReference type="EMBL" id="KAH3842149.1"/>
    </source>
</evidence>
<keyword evidence="1" id="KW-0175">Coiled coil</keyword>
<evidence type="ECO:0000313" key="4">
    <source>
        <dbReference type="Proteomes" id="UP000828390"/>
    </source>
</evidence>
<dbReference type="PANTHER" id="PTHR25462:SF296">
    <property type="entry name" value="MEIOTIC P26, ISOFORM F"/>
    <property type="match status" value="1"/>
</dbReference>
<evidence type="ECO:0008006" key="5">
    <source>
        <dbReference type="Google" id="ProtNLM"/>
    </source>
</evidence>
<evidence type="ECO:0000256" key="2">
    <source>
        <dbReference type="SAM" id="MobiDB-lite"/>
    </source>
</evidence>
<dbReference type="AlphaFoldDB" id="A0A9D4KME5"/>
<feature type="region of interest" description="Disordered" evidence="2">
    <location>
        <begin position="285"/>
        <end position="311"/>
    </location>
</feature>
<comment type="caution">
    <text evidence="3">The sequence shown here is derived from an EMBL/GenBank/DDBJ whole genome shotgun (WGS) entry which is preliminary data.</text>
</comment>
<sequence length="656" mass="75728">MCDQSDCHSEKTCDPCSLEGKKETAKHFCVHCLEYFCINCAQYHRKYKPSRAHTVLNDLPEDKRIYERVLKFSHCPSHPEIEIDRFCKHHDEMFCRLCSDIHASCENVVNIEECKKGNIDAIPDKLTALKSMYLTQKKELERQLEELRVNSLEVKNNIMEYAQQIREVADKVERSLNESHQSLISPVYAVIKQGIEKVEEKEAQLNECKIFHDIMPNTCSTKDQYVLVCKLYQLMNDSVIQKSGKDGFSVFVRLISPLHTKELVAELLKCEVKLLSNEELTQEKFSDEDTSSAAYNAPLTAEDKKKEKQGDNDVLECDIAAFKPVEDQSGPSQIKEPVKDIDNQLDFDDNYPFLTMILGNKKKIFDIRKTDVARKGLCNIVCNIVTLDVLSDGRILLIDDCKNVLQLFTNEFVLISCMVLARHKPVDMCVVEDKEDKTFTVAICFEGRNYIRLIEHVLDFNIKKNMQCKGTILSLTLFSLDILVLTYEKNTKYKDHQIQVIQSTSRRVPFVLNVPRLMVSKEGHDIFMHDLSIIRASNIARRIILAADDEVYVFSIPEGKLEEQWFTKPLQCDWFYHRSENTCVSSITDVKMDIQGNIYICDHDSGVHQVSAKSRRDSRILFPKSERMSAIVIDMPRRRILVCHANTSLTSMYRIW</sequence>
<feature type="coiled-coil region" evidence="1">
    <location>
        <begin position="130"/>
        <end position="178"/>
    </location>
</feature>
<reference evidence="3" key="2">
    <citation type="submission" date="2020-11" db="EMBL/GenBank/DDBJ databases">
        <authorList>
            <person name="McCartney M.A."/>
            <person name="Auch B."/>
            <person name="Kono T."/>
            <person name="Mallez S."/>
            <person name="Becker A."/>
            <person name="Gohl D.M."/>
            <person name="Silverstein K.A.T."/>
            <person name="Koren S."/>
            <person name="Bechman K.B."/>
            <person name="Herman A."/>
            <person name="Abrahante J.E."/>
            <person name="Garbe J."/>
        </authorList>
    </citation>
    <scope>NUCLEOTIDE SEQUENCE</scope>
    <source>
        <strain evidence="3">Duluth1</strain>
        <tissue evidence="3">Whole animal</tissue>
    </source>
</reference>
<feature type="compositionally biased region" description="Basic and acidic residues" evidence="2">
    <location>
        <begin position="301"/>
        <end position="311"/>
    </location>
</feature>
<dbReference type="CDD" id="cd19757">
    <property type="entry name" value="Bbox1"/>
    <property type="match status" value="1"/>
</dbReference>
<keyword evidence="4" id="KW-1185">Reference proteome</keyword>
<dbReference type="InterPro" id="IPR047153">
    <property type="entry name" value="TRIM45/56/19-like"/>
</dbReference>
<organism evidence="3 4">
    <name type="scientific">Dreissena polymorpha</name>
    <name type="common">Zebra mussel</name>
    <name type="synonym">Mytilus polymorpha</name>
    <dbReference type="NCBI Taxonomy" id="45954"/>
    <lineage>
        <taxon>Eukaryota</taxon>
        <taxon>Metazoa</taxon>
        <taxon>Spiralia</taxon>
        <taxon>Lophotrochozoa</taxon>
        <taxon>Mollusca</taxon>
        <taxon>Bivalvia</taxon>
        <taxon>Autobranchia</taxon>
        <taxon>Heteroconchia</taxon>
        <taxon>Euheterodonta</taxon>
        <taxon>Imparidentia</taxon>
        <taxon>Neoheterodontei</taxon>
        <taxon>Myida</taxon>
        <taxon>Dreissenoidea</taxon>
        <taxon>Dreissenidae</taxon>
        <taxon>Dreissena</taxon>
    </lineage>
</organism>
<protein>
    <recommendedName>
        <fullName evidence="5">B box-type domain-containing protein</fullName>
    </recommendedName>
</protein>
<dbReference type="Proteomes" id="UP000828390">
    <property type="component" value="Unassembled WGS sequence"/>
</dbReference>
<reference evidence="3" key="1">
    <citation type="journal article" date="2019" name="bioRxiv">
        <title>The Genome of the Zebra Mussel, Dreissena polymorpha: A Resource for Invasive Species Research.</title>
        <authorList>
            <person name="McCartney M.A."/>
            <person name="Auch B."/>
            <person name="Kono T."/>
            <person name="Mallez S."/>
            <person name="Zhang Y."/>
            <person name="Obille A."/>
            <person name="Becker A."/>
            <person name="Abrahante J.E."/>
            <person name="Garbe J."/>
            <person name="Badalamenti J.P."/>
            <person name="Herman A."/>
            <person name="Mangelson H."/>
            <person name="Liachko I."/>
            <person name="Sullivan S."/>
            <person name="Sone E.D."/>
            <person name="Koren S."/>
            <person name="Silverstein K.A.T."/>
            <person name="Beckman K.B."/>
            <person name="Gohl D.M."/>
        </authorList>
    </citation>
    <scope>NUCLEOTIDE SEQUENCE</scope>
    <source>
        <strain evidence="3">Duluth1</strain>
        <tissue evidence="3">Whole animal</tissue>
    </source>
</reference>
<dbReference type="EMBL" id="JAIWYP010000004">
    <property type="protein sequence ID" value="KAH3842149.1"/>
    <property type="molecule type" value="Genomic_DNA"/>
</dbReference>
<name>A0A9D4KME5_DREPO</name>
<dbReference type="Gene3D" id="3.30.160.60">
    <property type="entry name" value="Classic Zinc Finger"/>
    <property type="match status" value="1"/>
</dbReference>
<accession>A0A9D4KME5</accession>
<gene>
    <name evidence="3" type="ORF">DPMN_115643</name>
</gene>
<proteinExistence type="predicted"/>
<evidence type="ECO:0000256" key="1">
    <source>
        <dbReference type="SAM" id="Coils"/>
    </source>
</evidence>